<name>A0ACC1YE12_MELAZ</name>
<reference evidence="1 2" key="1">
    <citation type="journal article" date="2023" name="Science">
        <title>Complex scaffold remodeling in plant triterpene biosynthesis.</title>
        <authorList>
            <person name="De La Pena R."/>
            <person name="Hodgson H."/>
            <person name="Liu J.C."/>
            <person name="Stephenson M.J."/>
            <person name="Martin A.C."/>
            <person name="Owen C."/>
            <person name="Harkess A."/>
            <person name="Leebens-Mack J."/>
            <person name="Jimenez L.E."/>
            <person name="Osbourn A."/>
            <person name="Sattely E.S."/>
        </authorList>
    </citation>
    <scope>NUCLEOTIDE SEQUENCE [LARGE SCALE GENOMIC DNA]</scope>
    <source>
        <strain evidence="2">cv. JPN11</strain>
        <tissue evidence="1">Leaf</tissue>
    </source>
</reference>
<organism evidence="1 2">
    <name type="scientific">Melia azedarach</name>
    <name type="common">Chinaberry tree</name>
    <dbReference type="NCBI Taxonomy" id="155640"/>
    <lineage>
        <taxon>Eukaryota</taxon>
        <taxon>Viridiplantae</taxon>
        <taxon>Streptophyta</taxon>
        <taxon>Embryophyta</taxon>
        <taxon>Tracheophyta</taxon>
        <taxon>Spermatophyta</taxon>
        <taxon>Magnoliopsida</taxon>
        <taxon>eudicotyledons</taxon>
        <taxon>Gunneridae</taxon>
        <taxon>Pentapetalae</taxon>
        <taxon>rosids</taxon>
        <taxon>malvids</taxon>
        <taxon>Sapindales</taxon>
        <taxon>Meliaceae</taxon>
        <taxon>Melia</taxon>
    </lineage>
</organism>
<evidence type="ECO:0000313" key="2">
    <source>
        <dbReference type="Proteomes" id="UP001164539"/>
    </source>
</evidence>
<keyword evidence="1" id="KW-0675">Receptor</keyword>
<dbReference type="Proteomes" id="UP001164539">
    <property type="component" value="Chromosome 4"/>
</dbReference>
<comment type="caution">
    <text evidence="1">The sequence shown here is derived from an EMBL/GenBank/DDBJ whole genome shotgun (WGS) entry which is preliminary data.</text>
</comment>
<protein>
    <submittedName>
        <fullName evidence="1">Odorant receptor 33c like</fullName>
    </submittedName>
</protein>
<accession>A0ACC1YE12</accession>
<proteinExistence type="predicted"/>
<keyword evidence="2" id="KW-1185">Reference proteome</keyword>
<sequence>MGSVSGENGVLKLVYPGGFVELHKNPITAGEVMKRNPRHCVTRPDVFKFPWIVVRPESVLKPGRVFYVVPYHTIHRLLRSKDFSPRPKLDNNQAAEQIGNRRESQNNVCGHEDRSADYSSGSEYINVCRKQFLELTTQKESHESAKKLQEVKQWQKGKQKQVYNVYEDEEVQGLLRKYDERVELKSCLKKHSNNGKSRGFRVRFVLDDSTETVSTV</sequence>
<evidence type="ECO:0000313" key="1">
    <source>
        <dbReference type="EMBL" id="KAJ4721472.1"/>
    </source>
</evidence>
<gene>
    <name evidence="1" type="ORF">OWV82_009154</name>
</gene>
<dbReference type="EMBL" id="CM051397">
    <property type="protein sequence ID" value="KAJ4721472.1"/>
    <property type="molecule type" value="Genomic_DNA"/>
</dbReference>